<proteinExistence type="inferred from homology"/>
<dbReference type="InterPro" id="IPR024977">
    <property type="entry name" value="Apc4-like_WD40_dom"/>
</dbReference>
<keyword evidence="12 16" id="KW-0508">mRNA splicing</keyword>
<keyword evidence="21" id="KW-1185">Reference proteome</keyword>
<feature type="region of interest" description="Disordered" evidence="18">
    <location>
        <begin position="577"/>
        <end position="596"/>
    </location>
</feature>
<dbReference type="UniPathway" id="UPA00143"/>
<dbReference type="PROSITE" id="PS50082">
    <property type="entry name" value="WD_REPEATS_2"/>
    <property type="match status" value="1"/>
</dbReference>
<dbReference type="InterPro" id="IPR001680">
    <property type="entry name" value="WD40_rpt"/>
</dbReference>
<dbReference type="InterPro" id="IPR038959">
    <property type="entry name" value="Prp19"/>
</dbReference>
<dbReference type="InterPro" id="IPR036322">
    <property type="entry name" value="WD40_repeat_dom_sf"/>
</dbReference>
<protein>
    <recommendedName>
        <fullName evidence="16">Pre-mRNA-processing factor 19</fullName>
        <ecNumber evidence="16">2.3.2.27</ecNumber>
    </recommendedName>
</protein>
<dbReference type="HOGENOM" id="CLU_287434_0_0_1"/>
<organism evidence="21">
    <name type="scientific">Leptosphaeria maculans (strain JN3 / isolate v23.1.3 / race Av1-4-5-6-7-8)</name>
    <name type="common">Blackleg fungus</name>
    <name type="synonym">Phoma lingam</name>
    <dbReference type="NCBI Taxonomy" id="985895"/>
    <lineage>
        <taxon>Eukaryota</taxon>
        <taxon>Fungi</taxon>
        <taxon>Dikarya</taxon>
        <taxon>Ascomycota</taxon>
        <taxon>Pezizomycotina</taxon>
        <taxon>Dothideomycetes</taxon>
        <taxon>Pleosporomycetidae</taxon>
        <taxon>Pleosporales</taxon>
        <taxon>Pleosporineae</taxon>
        <taxon>Leptosphaeriaceae</taxon>
        <taxon>Plenodomus</taxon>
        <taxon>Plenodomus lingam/Leptosphaeria maculans species complex</taxon>
    </lineage>
</organism>
<keyword evidence="9 16" id="KW-0227">DNA damage</keyword>
<feature type="region of interest" description="Disordered" evidence="18">
    <location>
        <begin position="781"/>
        <end position="800"/>
    </location>
</feature>
<dbReference type="EC" id="2.3.2.27" evidence="16"/>
<keyword evidence="10 16" id="KW-0833">Ubl conjugation pathway</keyword>
<dbReference type="GO" id="GO:0061630">
    <property type="term" value="F:ubiquitin protein ligase activity"/>
    <property type="evidence" value="ECO:0007669"/>
    <property type="project" value="UniProtKB-UniRule"/>
</dbReference>
<keyword evidence="4 15" id="KW-0853">WD repeat</keyword>
<evidence type="ECO:0000256" key="10">
    <source>
        <dbReference type="ARBA" id="ARBA00022786"/>
    </source>
</evidence>
<evidence type="ECO:0000256" key="13">
    <source>
        <dbReference type="ARBA" id="ARBA00023204"/>
    </source>
</evidence>
<reference evidence="21" key="1">
    <citation type="journal article" date="2011" name="Nat. Commun.">
        <title>Effector diversification within compartments of the Leptosphaeria maculans genome affected by Repeat-Induced Point mutations.</title>
        <authorList>
            <person name="Rouxel T."/>
            <person name="Grandaubert J."/>
            <person name="Hane J.K."/>
            <person name="Hoede C."/>
            <person name="van de Wouw A.P."/>
            <person name="Couloux A."/>
            <person name="Dominguez V."/>
            <person name="Anthouard V."/>
            <person name="Bally P."/>
            <person name="Bourras S."/>
            <person name="Cozijnsen A.J."/>
            <person name="Ciuffetti L.M."/>
            <person name="Degrave A."/>
            <person name="Dilmaghani A."/>
            <person name="Duret L."/>
            <person name="Fudal I."/>
            <person name="Goodwin S.B."/>
            <person name="Gout L."/>
            <person name="Glaser N."/>
            <person name="Linglin J."/>
            <person name="Kema G.H.J."/>
            <person name="Lapalu N."/>
            <person name="Lawrence C.B."/>
            <person name="May K."/>
            <person name="Meyer M."/>
            <person name="Ollivier B."/>
            <person name="Poulain J."/>
            <person name="Schoch C.L."/>
            <person name="Simon A."/>
            <person name="Spatafora J.W."/>
            <person name="Stachowiak A."/>
            <person name="Turgeon B.G."/>
            <person name="Tyler B.M."/>
            <person name="Vincent D."/>
            <person name="Weissenbach J."/>
            <person name="Amselem J."/>
            <person name="Quesneville H."/>
            <person name="Oliver R.P."/>
            <person name="Wincker P."/>
            <person name="Balesdent M.-H."/>
            <person name="Howlett B.J."/>
        </authorList>
    </citation>
    <scope>NUCLEOTIDE SEQUENCE [LARGE SCALE GENOMIC DNA]</scope>
    <source>
        <strain evidence="21">JN3 / isolate v23.1.3 / race Av1-4-5-6-7-8</strain>
    </source>
</reference>
<evidence type="ECO:0000256" key="5">
    <source>
        <dbReference type="ARBA" id="ARBA00022664"/>
    </source>
</evidence>
<dbReference type="PROSITE" id="PS51698">
    <property type="entry name" value="U_BOX"/>
    <property type="match status" value="1"/>
</dbReference>
<evidence type="ECO:0000256" key="12">
    <source>
        <dbReference type="ARBA" id="ARBA00023187"/>
    </source>
</evidence>
<dbReference type="SMART" id="SM00504">
    <property type="entry name" value="Ubox"/>
    <property type="match status" value="1"/>
</dbReference>
<evidence type="ECO:0000259" key="19">
    <source>
        <dbReference type="PROSITE" id="PS51698"/>
    </source>
</evidence>
<keyword evidence="6 16" id="KW-0808">Transferase</keyword>
<dbReference type="Gene3D" id="2.130.10.10">
    <property type="entry name" value="YVTN repeat-like/Quinoprotein amine dehydrogenase"/>
    <property type="match status" value="1"/>
</dbReference>
<evidence type="ECO:0000256" key="11">
    <source>
        <dbReference type="ARBA" id="ARBA00023110"/>
    </source>
</evidence>
<evidence type="ECO:0000313" key="21">
    <source>
        <dbReference type="Proteomes" id="UP000002668"/>
    </source>
</evidence>
<dbReference type="InterPro" id="IPR003613">
    <property type="entry name" value="Ubox_domain"/>
</dbReference>
<keyword evidence="14 16" id="KW-0539">Nucleus</keyword>
<dbReference type="VEuPathDB" id="FungiDB:LEMA_P110220.1"/>
<feature type="compositionally biased region" description="Polar residues" evidence="18">
    <location>
        <begin position="665"/>
        <end position="698"/>
    </location>
</feature>
<sequence length="1072" mass="116615">MLCAISGEAPREPVASRKSGNVFEKRLIEAHISEHHTDPVTGEDLAIEDLIELKSPQVVTPRPPNLTSIPALLSAFQNEWDAIVLETHTLKQQLAQTRQELSTALYQNDAATRVIARLTRERDEAREALSNVTISGATGSNGDAMQVDSQALPEELVEKIDETQQQLFSTRRKRPIPDGWATAEDISTFSLTAATDPLQPGSQNVALHASGDLALFGGTLNVAGVYSISQGDFVQTLQAGSRVMATAWWGDRAIVATEAGTVKIFDQGNELAQVGSHAGPVKALSIHPSGRILASTGTDKRFELHDLATFKTVSQVYVEAEITSCAFHVDGLLFFVGNSDGKIRVFDVKTGNAMVELETGAPVLDISFSENGTWFAVVNQGSSSVSVWDIRKQSVVKVLETGSEVKRAKWDYTGTYLAIAGEGGVSVQQYIKTSKSWVELMSKAEPAIDVAWTVNAASLVALASEGSLKIPRNGVNKGEAEKRLWRMYCVVHNDGESCSTWTVVMFRMHNDFGSALILATNANYCRRSHDFIPGTPPSPHPRTVTRQAHNSLYAGKHLAALRILTVRMAEAPFGWPHRQKVSAGSTTQTKGTRDDPLTIYAQRSLTQMQADGRSVSPAWSFGSLHNSHEQPVHPERLSDYRSAQPQAFDYRESQSQSHYHGLDSTFENFSSAPVSQASRPTTRSDSAGASPPLQNAQPAPQVADMASQTPRRFVGDGFDYRRPAGPAGLHVNHSQEQAEDNDGEGGIMVDLSGPENDSVIDLTADDSGYGASQDNSMRHNIQASRSSAHPHGRNNATPRLPRGMDIIIDLDSGAEEWREVTPGSPEIEFISARPLDPHQRRSFWRQAGNMNADDVQFVREQALPENDVRRRTNRDLDHALDMLGILGGNFGHLRAHVDRYNNQLLDGAGGWRGRGPIAPPRAPRAASVPTSSNSEPVRVGAFVAPTLDFGVIGFDMVGMGGARAAEQQPPPTYDAPPKAPDGFTRSPAEQDVLACPNCGDELCVGDDDAKRQVWIVKGCGHVYCGECTANRAVKKSSKGKERPPNTKPFKKCVVEDCERSVVHRKSMIQVFL</sequence>
<dbReference type="SMART" id="SM00320">
    <property type="entry name" value="WD40"/>
    <property type="match status" value="5"/>
</dbReference>
<evidence type="ECO:0000256" key="15">
    <source>
        <dbReference type="PROSITE-ProRule" id="PRU00221"/>
    </source>
</evidence>
<dbReference type="GO" id="GO:0071006">
    <property type="term" value="C:U2-type catalytic step 1 spliceosome"/>
    <property type="evidence" value="ECO:0007669"/>
    <property type="project" value="TreeGrafter"/>
</dbReference>
<evidence type="ECO:0000256" key="8">
    <source>
        <dbReference type="ARBA" id="ARBA00022737"/>
    </source>
</evidence>
<keyword evidence="7 16" id="KW-0747">Spliceosome</keyword>
<comment type="subunit">
    <text evidence="16">Homotetramer.</text>
</comment>
<evidence type="ECO:0000256" key="6">
    <source>
        <dbReference type="ARBA" id="ARBA00022679"/>
    </source>
</evidence>
<evidence type="ECO:0000256" key="17">
    <source>
        <dbReference type="SAM" id="Coils"/>
    </source>
</evidence>
<dbReference type="eggNOG" id="KOG0289">
    <property type="taxonomic scope" value="Eukaryota"/>
</dbReference>
<feature type="domain" description="U-box" evidence="19">
    <location>
        <begin position="1"/>
        <end position="71"/>
    </location>
</feature>
<evidence type="ECO:0000256" key="3">
    <source>
        <dbReference type="ARBA" id="ARBA00006388"/>
    </source>
</evidence>
<dbReference type="GO" id="GO:0003755">
    <property type="term" value="F:peptidyl-prolyl cis-trans isomerase activity"/>
    <property type="evidence" value="ECO:0007669"/>
    <property type="project" value="UniProtKB-KW"/>
</dbReference>
<dbReference type="OMA" id="FISARPL"/>
<dbReference type="GO" id="GO:0070534">
    <property type="term" value="P:protein K63-linked ubiquitination"/>
    <property type="evidence" value="ECO:0007669"/>
    <property type="project" value="UniProtKB-UniRule"/>
</dbReference>
<feature type="coiled-coil region" evidence="17">
    <location>
        <begin position="108"/>
        <end position="135"/>
    </location>
</feature>
<name>E4ZZG2_LEPMJ</name>
<evidence type="ECO:0000256" key="7">
    <source>
        <dbReference type="ARBA" id="ARBA00022728"/>
    </source>
</evidence>
<dbReference type="EMBL" id="FP929129">
    <property type="protein sequence ID" value="CBX96757.1"/>
    <property type="molecule type" value="Genomic_DNA"/>
</dbReference>
<dbReference type="Pfam" id="PF12894">
    <property type="entry name" value="ANAPC4_WD40"/>
    <property type="match status" value="1"/>
</dbReference>
<dbReference type="FunFam" id="3.30.40.10:FF:000027">
    <property type="entry name" value="Pre-mRNA-processing factor 19, putative"/>
    <property type="match status" value="1"/>
</dbReference>
<gene>
    <name evidence="20" type="ORF">LEMA_P110220.1</name>
</gene>
<evidence type="ECO:0000256" key="1">
    <source>
        <dbReference type="ARBA" id="ARBA00004123"/>
    </source>
</evidence>
<dbReference type="InterPro" id="IPR015943">
    <property type="entry name" value="WD40/YVTN_repeat-like_dom_sf"/>
</dbReference>
<comment type="function">
    <text evidence="16">Ubiquitin-protein ligase which is mainly involved pre-mRNA splicing and DNA repair. Required for pre-mRNA splicing as component of the spliceosome.</text>
</comment>
<dbReference type="InParanoid" id="E4ZZG2"/>
<feature type="region of interest" description="Disordered" evidence="18">
    <location>
        <begin position="915"/>
        <end position="935"/>
    </location>
</feature>
<dbReference type="CDD" id="cd16656">
    <property type="entry name" value="RING-Ubox_PRP19"/>
    <property type="match status" value="1"/>
</dbReference>
<dbReference type="InterPro" id="IPR055340">
    <property type="entry name" value="RING-Ubox_PRP19"/>
</dbReference>
<keyword evidence="17" id="KW-0175">Coiled coil</keyword>
<comment type="subcellular location">
    <subcellularLocation>
        <location evidence="1 16">Nucleus</location>
    </subcellularLocation>
</comment>
<comment type="similarity">
    <text evidence="3 16">Belongs to the WD repeat PRP19 family.</text>
</comment>
<keyword evidence="8" id="KW-0677">Repeat</keyword>
<dbReference type="PANTHER" id="PTHR43995:SF1">
    <property type="entry name" value="PRE-MRNA-PROCESSING FACTOR 19"/>
    <property type="match status" value="1"/>
</dbReference>
<evidence type="ECO:0000256" key="16">
    <source>
        <dbReference type="RuleBase" id="RU367101"/>
    </source>
</evidence>
<keyword evidence="13 16" id="KW-0234">DNA repair</keyword>
<dbReference type="PANTHER" id="PTHR43995">
    <property type="entry name" value="PRE-MRNA-PROCESSING FACTOR 19"/>
    <property type="match status" value="1"/>
</dbReference>
<comment type="pathway">
    <text evidence="2 16">Protein modification; protein ubiquitination.</text>
</comment>
<dbReference type="OrthoDB" id="687049at2759"/>
<feature type="region of interest" description="Disordered" evidence="18">
    <location>
        <begin position="648"/>
        <end position="745"/>
    </location>
</feature>
<dbReference type="Proteomes" id="UP000002668">
    <property type="component" value="Genome"/>
</dbReference>
<evidence type="ECO:0000256" key="2">
    <source>
        <dbReference type="ARBA" id="ARBA00004906"/>
    </source>
</evidence>
<accession>E4ZZG2</accession>
<feature type="repeat" description="WD" evidence="15">
    <location>
        <begin position="274"/>
        <end position="315"/>
    </location>
</feature>
<dbReference type="Gene3D" id="3.30.40.10">
    <property type="entry name" value="Zinc/RING finger domain, C3HC4 (zinc finger)"/>
    <property type="match status" value="1"/>
</dbReference>
<dbReference type="GO" id="GO:0005737">
    <property type="term" value="C:cytoplasm"/>
    <property type="evidence" value="ECO:0007669"/>
    <property type="project" value="TreeGrafter"/>
</dbReference>
<dbReference type="STRING" id="985895.E4ZZG2"/>
<dbReference type="GO" id="GO:0000974">
    <property type="term" value="C:Prp19 complex"/>
    <property type="evidence" value="ECO:0007669"/>
    <property type="project" value="UniProtKB-UniRule"/>
</dbReference>
<evidence type="ECO:0000256" key="4">
    <source>
        <dbReference type="ARBA" id="ARBA00022574"/>
    </source>
</evidence>
<evidence type="ECO:0000256" key="18">
    <source>
        <dbReference type="SAM" id="MobiDB-lite"/>
    </source>
</evidence>
<evidence type="ECO:0000256" key="14">
    <source>
        <dbReference type="ARBA" id="ARBA00023242"/>
    </source>
</evidence>
<evidence type="ECO:0000313" key="20">
    <source>
        <dbReference type="EMBL" id="CBX96757.1"/>
    </source>
</evidence>
<dbReference type="GO" id="GO:0000398">
    <property type="term" value="P:mRNA splicing, via spliceosome"/>
    <property type="evidence" value="ECO:0007669"/>
    <property type="project" value="InterPro"/>
</dbReference>
<dbReference type="InterPro" id="IPR013915">
    <property type="entry name" value="Prp19_cc"/>
</dbReference>
<comment type="catalytic activity">
    <reaction evidence="16">
        <text>S-ubiquitinyl-[E2 ubiquitin-conjugating enzyme]-L-cysteine + [acceptor protein]-L-lysine = [E2 ubiquitin-conjugating enzyme]-L-cysteine + N(6)-ubiquitinyl-[acceptor protein]-L-lysine.</text>
        <dbReference type="EC" id="2.3.2.27"/>
    </reaction>
</comment>
<dbReference type="Pfam" id="PF08606">
    <property type="entry name" value="Prp19"/>
    <property type="match status" value="1"/>
</dbReference>
<dbReference type="Pfam" id="PF00400">
    <property type="entry name" value="WD40"/>
    <property type="match status" value="1"/>
</dbReference>
<dbReference type="InterPro" id="IPR013083">
    <property type="entry name" value="Znf_RING/FYVE/PHD"/>
</dbReference>
<dbReference type="SUPFAM" id="SSF50978">
    <property type="entry name" value="WD40 repeat-like"/>
    <property type="match status" value="1"/>
</dbReference>
<dbReference type="GeneID" id="13290231"/>
<keyword evidence="11" id="KW-0413">Isomerase</keyword>
<dbReference type="SUPFAM" id="SSF57850">
    <property type="entry name" value="RING/U-box"/>
    <property type="match status" value="1"/>
</dbReference>
<dbReference type="AlphaFoldDB" id="E4ZZG2"/>
<dbReference type="GO" id="GO:0006281">
    <property type="term" value="P:DNA repair"/>
    <property type="evidence" value="ECO:0007669"/>
    <property type="project" value="UniProtKB-KW"/>
</dbReference>
<keyword evidence="11" id="KW-0697">Rotamase</keyword>
<evidence type="ECO:0000256" key="9">
    <source>
        <dbReference type="ARBA" id="ARBA00022763"/>
    </source>
</evidence>
<keyword evidence="5 16" id="KW-0507">mRNA processing</keyword>